<dbReference type="InterPro" id="IPR050090">
    <property type="entry name" value="Tyrosine_recombinase_XerCD"/>
</dbReference>
<keyword evidence="4" id="KW-0233">DNA recombination</keyword>
<comment type="similarity">
    <text evidence="1">Belongs to the 'phage' integrase family.</text>
</comment>
<dbReference type="EMBL" id="OANU01000123">
    <property type="protein sequence ID" value="SNX50363.1"/>
    <property type="molecule type" value="Genomic_DNA"/>
</dbReference>
<proteinExistence type="inferred from homology"/>
<keyword evidence="3 5" id="KW-0238">DNA-binding</keyword>
<feature type="domain" description="Core-binding (CB)" evidence="7">
    <location>
        <begin position="93"/>
        <end position="202"/>
    </location>
</feature>
<evidence type="ECO:0000256" key="2">
    <source>
        <dbReference type="ARBA" id="ARBA00022908"/>
    </source>
</evidence>
<dbReference type="Pfam" id="PF20172">
    <property type="entry name" value="DUF6538"/>
    <property type="match status" value="1"/>
</dbReference>
<dbReference type="PROSITE" id="PS51898">
    <property type="entry name" value="TYR_RECOMBINASE"/>
    <property type="match status" value="1"/>
</dbReference>
<evidence type="ECO:0000313" key="8">
    <source>
        <dbReference type="EMBL" id="SNX50363.1"/>
    </source>
</evidence>
<sequence>MVLNMRYLSLSKTGIWQFRYQIPETKRELFEGRRELKRSLRTTDISHARMLALEIELSILKQINGNSKTENSSFALGRTQPTITASSKPASAPDTAKLLDMYCEYKANFVSEKTLEGQRAKCRIVLDLLGHKSIRRIRRRDAELVQQQLYHFPSNAKKNEDFKSLSNAEILSLNKQLRRTSLSEGSVKDYMQKVSSFFEWCMQNEYTDVNPFKSLKFRKSARDRDSKNHYSMEHLYTIFSNEGFNKKPFKHTYQYWLPILAYYTGARLNELCQLYTDDIVEVDEVWCIQIRAVREDQRLKNLNSERTVPIHQQLLNLGFIEFVLQKQSGRIFNELSLQRDGYGTLASKWFGRLKKRLGFGNGFDFHSFRHTTATNLKNKQVNVDVAASLLGHSTKSITYDRYGKNHEIELLYDAINKIPELPVLVPKLRF</sequence>
<dbReference type="InterPro" id="IPR046668">
    <property type="entry name" value="DUF6538"/>
</dbReference>
<dbReference type="PANTHER" id="PTHR30349">
    <property type="entry name" value="PHAGE INTEGRASE-RELATED"/>
    <property type="match status" value="1"/>
</dbReference>
<dbReference type="Proteomes" id="UP000219336">
    <property type="component" value="Unassembled WGS sequence"/>
</dbReference>
<dbReference type="GO" id="GO:0006310">
    <property type="term" value="P:DNA recombination"/>
    <property type="evidence" value="ECO:0007669"/>
    <property type="project" value="UniProtKB-KW"/>
</dbReference>
<protein>
    <submittedName>
        <fullName evidence="8">Tyrosine recombinase XerC</fullName>
    </submittedName>
</protein>
<dbReference type="AlphaFoldDB" id="A0A240EQ13"/>
<evidence type="ECO:0000313" key="9">
    <source>
        <dbReference type="Proteomes" id="UP000219336"/>
    </source>
</evidence>
<evidence type="ECO:0000259" key="6">
    <source>
        <dbReference type="PROSITE" id="PS51898"/>
    </source>
</evidence>
<evidence type="ECO:0000256" key="3">
    <source>
        <dbReference type="ARBA" id="ARBA00023125"/>
    </source>
</evidence>
<feature type="domain" description="Tyr recombinase" evidence="6">
    <location>
        <begin position="234"/>
        <end position="416"/>
    </location>
</feature>
<dbReference type="InterPro" id="IPR011010">
    <property type="entry name" value="DNA_brk_join_enz"/>
</dbReference>
<organism evidence="8 9">
    <name type="scientific">Vibrio thalassae</name>
    <dbReference type="NCBI Taxonomy" id="1243014"/>
    <lineage>
        <taxon>Bacteria</taxon>
        <taxon>Pseudomonadati</taxon>
        <taxon>Pseudomonadota</taxon>
        <taxon>Gammaproteobacteria</taxon>
        <taxon>Vibrionales</taxon>
        <taxon>Vibrionaceae</taxon>
        <taxon>Vibrio</taxon>
    </lineage>
</organism>
<dbReference type="SUPFAM" id="SSF56349">
    <property type="entry name" value="DNA breaking-rejoining enzymes"/>
    <property type="match status" value="1"/>
</dbReference>
<evidence type="ECO:0000256" key="1">
    <source>
        <dbReference type="ARBA" id="ARBA00008857"/>
    </source>
</evidence>
<evidence type="ECO:0000256" key="5">
    <source>
        <dbReference type="PROSITE-ProRule" id="PRU01248"/>
    </source>
</evidence>
<keyword evidence="2" id="KW-0229">DNA integration</keyword>
<evidence type="ECO:0000256" key="4">
    <source>
        <dbReference type="ARBA" id="ARBA00023172"/>
    </source>
</evidence>
<dbReference type="GO" id="GO:0015074">
    <property type="term" value="P:DNA integration"/>
    <property type="evidence" value="ECO:0007669"/>
    <property type="project" value="UniProtKB-KW"/>
</dbReference>
<dbReference type="InterPro" id="IPR013762">
    <property type="entry name" value="Integrase-like_cat_sf"/>
</dbReference>
<evidence type="ECO:0000259" key="7">
    <source>
        <dbReference type="PROSITE" id="PS51900"/>
    </source>
</evidence>
<dbReference type="Gene3D" id="1.10.443.10">
    <property type="entry name" value="Intergrase catalytic core"/>
    <property type="match status" value="1"/>
</dbReference>
<dbReference type="PANTHER" id="PTHR30349:SF41">
    <property type="entry name" value="INTEGRASE_RECOMBINASE PROTEIN MJ0367-RELATED"/>
    <property type="match status" value="1"/>
</dbReference>
<keyword evidence="9" id="KW-1185">Reference proteome</keyword>
<dbReference type="Pfam" id="PF00589">
    <property type="entry name" value="Phage_integrase"/>
    <property type="match status" value="1"/>
</dbReference>
<reference evidence="9" key="1">
    <citation type="submission" date="2016-06" db="EMBL/GenBank/DDBJ databases">
        <authorList>
            <person name="Rodrigo-Torres L."/>
            <person name="Arahal R.D."/>
            <person name="Lucena T."/>
        </authorList>
    </citation>
    <scope>NUCLEOTIDE SEQUENCE [LARGE SCALE GENOMIC DNA]</scope>
    <source>
        <strain evidence="9">CECT8203</strain>
    </source>
</reference>
<gene>
    <name evidence="8" type="primary">xerC_6</name>
    <name evidence="8" type="ORF">VTH8203_04022</name>
</gene>
<dbReference type="InterPro" id="IPR002104">
    <property type="entry name" value="Integrase_catalytic"/>
</dbReference>
<dbReference type="GO" id="GO:0003677">
    <property type="term" value="F:DNA binding"/>
    <property type="evidence" value="ECO:0007669"/>
    <property type="project" value="UniProtKB-UniRule"/>
</dbReference>
<dbReference type="CDD" id="cd01184">
    <property type="entry name" value="INT_C_like_1"/>
    <property type="match status" value="1"/>
</dbReference>
<name>A0A240EQ13_9VIBR</name>
<dbReference type="Gene3D" id="1.10.150.130">
    <property type="match status" value="1"/>
</dbReference>
<dbReference type="InterPro" id="IPR044068">
    <property type="entry name" value="CB"/>
</dbReference>
<dbReference type="InterPro" id="IPR010998">
    <property type="entry name" value="Integrase_recombinase_N"/>
</dbReference>
<accession>A0A240EQ13</accession>
<dbReference type="PROSITE" id="PS51900">
    <property type="entry name" value="CB"/>
    <property type="match status" value="1"/>
</dbReference>